<evidence type="ECO:0000313" key="2">
    <source>
        <dbReference type="EMBL" id="QMS98478.1"/>
    </source>
</evidence>
<evidence type="ECO:0000313" key="4">
    <source>
        <dbReference type="Proteomes" id="UP000539710"/>
    </source>
</evidence>
<reference evidence="4" key="2">
    <citation type="submission" date="2020-07" db="EMBL/GenBank/DDBJ databases">
        <title>Flavobacterium sp. xlx-214.</title>
        <authorList>
            <person name="Yang C."/>
        </authorList>
    </citation>
    <scope>NUCLEOTIDE SEQUENCE [LARGE SCALE GENOMIC DNA]</scope>
    <source>
        <strain evidence="4">CX-624</strain>
    </source>
</reference>
<reference evidence="1" key="3">
    <citation type="submission" date="2020-07" db="EMBL/GenBank/DDBJ databases">
        <authorList>
            <person name="Yang C."/>
        </authorList>
    </citation>
    <scope>NUCLEOTIDE SEQUENCE</scope>
    <source>
        <strain evidence="1">Cx-624</strain>
    </source>
</reference>
<evidence type="ECO:0008006" key="5">
    <source>
        <dbReference type="Google" id="ProtNLM"/>
    </source>
</evidence>
<dbReference type="InterPro" id="IPR020835">
    <property type="entry name" value="Catalase_sf"/>
</dbReference>
<evidence type="ECO:0000313" key="1">
    <source>
        <dbReference type="EMBL" id="MBA5246138.1"/>
    </source>
</evidence>
<gene>
    <name evidence="2" type="ORF">H1R16_00225</name>
    <name evidence="1" type="ORF">H2507_03050</name>
</gene>
<proteinExistence type="predicted"/>
<keyword evidence="4" id="KW-1185">Reference proteome</keyword>
<dbReference type="SUPFAM" id="SSF56634">
    <property type="entry name" value="Heme-dependent catalase-like"/>
    <property type="match status" value="1"/>
</dbReference>
<dbReference type="RefSeq" id="WP_181886235.1">
    <property type="nucleotide sequence ID" value="NZ_CP059472.1"/>
</dbReference>
<dbReference type="AlphaFoldDB" id="A0A7D7LRZ4"/>
<evidence type="ECO:0000313" key="3">
    <source>
        <dbReference type="Proteomes" id="UP000515349"/>
    </source>
</evidence>
<dbReference type="GO" id="GO:0020037">
    <property type="term" value="F:heme binding"/>
    <property type="evidence" value="ECO:0007669"/>
    <property type="project" value="InterPro"/>
</dbReference>
<dbReference type="EMBL" id="JACEUX010000001">
    <property type="protein sequence ID" value="MBA5246138.1"/>
    <property type="molecule type" value="Genomic_DNA"/>
</dbReference>
<dbReference type="KEGG" id="cbau:H1R16_00225"/>
<protein>
    <recommendedName>
        <fullName evidence="5">Catalase family protein</fullName>
    </recommendedName>
</protein>
<dbReference type="EMBL" id="CP059472">
    <property type="protein sequence ID" value="QMS98478.1"/>
    <property type="molecule type" value="Genomic_DNA"/>
</dbReference>
<dbReference type="Proteomes" id="UP000539710">
    <property type="component" value="Unassembled WGS sequence"/>
</dbReference>
<sequence>MAKELYYSPEMDRLTPQEQLLLDKDIKLVEKAVRVSSKVNGKRYATRNAHAKSFGFVRGKFIPVKNRAGDFSELLQGSNLGVIIRYSHPNFFTMKNGPEYPVYGCSVKIYNKNVPVSAKFPLVNVPVFITNSVSKFLKIHINANRFFIARGKPLGLSLLRIPALALSGLSLFFDSQIFSILRNMVRVLDIEKRFIATYAYHSVGCYRMGDKVVKIRLKPTKYRAAPEEPLMDQTQKMYEYFVKEELSLDFQVQVGTTEKRTPVNNLLKKWSERSSKFVTVGRIVLPKQDITEYRKMAYENLSFNPFENADELKPVGRMQKIRQKIYNTSIAARQHLNQITSSKINR</sequence>
<reference evidence="2 3" key="1">
    <citation type="submission" date="2020-07" db="EMBL/GenBank/DDBJ databases">
        <title>Chryseobacterium sp.cx-624.</title>
        <authorList>
            <person name="Yang C."/>
        </authorList>
    </citation>
    <scope>NUCLEOTIDE SEQUENCE [LARGE SCALE GENOMIC DNA]</scope>
    <source>
        <strain evidence="3">cx-624</strain>
        <strain evidence="2">Cx-624</strain>
    </source>
</reference>
<accession>A0A7D7LRZ4</accession>
<dbReference type="Gene3D" id="2.40.180.10">
    <property type="entry name" value="Catalase core domain"/>
    <property type="match status" value="1"/>
</dbReference>
<organism evidence="2 3">
    <name type="scientific">Marnyiella aurantia</name>
    <dbReference type="NCBI Taxonomy" id="2758037"/>
    <lineage>
        <taxon>Bacteria</taxon>
        <taxon>Pseudomonadati</taxon>
        <taxon>Bacteroidota</taxon>
        <taxon>Flavobacteriia</taxon>
        <taxon>Flavobacteriales</taxon>
        <taxon>Weeksellaceae</taxon>
        <taxon>Marnyiella</taxon>
    </lineage>
</organism>
<name>A0A7D7LRZ4_9FLAO</name>
<dbReference type="Proteomes" id="UP000515349">
    <property type="component" value="Chromosome"/>
</dbReference>